<dbReference type="InParanoid" id="A0A369K5Z1"/>
<dbReference type="OrthoDB" id="47375at2759"/>
<reference evidence="3" key="1">
    <citation type="submission" date="2018-04" db="EMBL/GenBank/DDBJ databases">
        <title>Whole genome sequencing of Hypsizygus marmoreus.</title>
        <authorList>
            <person name="Choi I.-G."/>
            <person name="Min B."/>
            <person name="Kim J.-G."/>
            <person name="Kim S."/>
            <person name="Oh Y.-L."/>
            <person name="Kong W.-S."/>
            <person name="Park H."/>
            <person name="Jeong J."/>
            <person name="Song E.-S."/>
        </authorList>
    </citation>
    <scope>NUCLEOTIDE SEQUENCE [LARGE SCALE GENOMIC DNA]</scope>
    <source>
        <strain evidence="3">51987-8</strain>
    </source>
</reference>
<dbReference type="Pfam" id="PF01755">
    <property type="entry name" value="Glyco_transf_25"/>
    <property type="match status" value="1"/>
</dbReference>
<evidence type="ECO:0000313" key="4">
    <source>
        <dbReference type="Proteomes" id="UP000076154"/>
    </source>
</evidence>
<evidence type="ECO:0000313" key="3">
    <source>
        <dbReference type="EMBL" id="RDB27273.1"/>
    </source>
</evidence>
<sequence>MIVLPFPSARILPLVFLFGLLSFIFLHAVLNSRRPHLEPLTGSLESDHSLLPWNQTLGVASRVYVLSLPRRSDRQKDMEHLRKTLGLQWTYVEAIGTHNAMIKRIMDSVRSIREKNFYERPFLWPDVLPPLSERIDLWSPEFLVETDPSTHSIEKPMLCATKNNTVRSYKPNLPTHLILTPARVACWLSHMSIIQTIANDDALKAEDAAIVFEDDINMERDIGQRLEHLWPFLPRDWDIVYLGHCWSNESFYPALNTHENFTAISNTASVSHIHPSKSPLCTHAYAVSRTGARRILLHMRYPAFAYSRAVDRAMAWLIQSRRLKSFSIVPSIVVQRKVGKSDIMPEKGSKWKDDLFDGVYDN</sequence>
<dbReference type="EMBL" id="LUEZ02000017">
    <property type="protein sequence ID" value="RDB27273.1"/>
    <property type="molecule type" value="Genomic_DNA"/>
</dbReference>
<dbReference type="AlphaFoldDB" id="A0A369K5Z1"/>
<evidence type="ECO:0000256" key="1">
    <source>
        <dbReference type="SAM" id="Phobius"/>
    </source>
</evidence>
<dbReference type="InterPro" id="IPR002654">
    <property type="entry name" value="Glyco_trans_25"/>
</dbReference>
<keyword evidence="4" id="KW-1185">Reference proteome</keyword>
<proteinExistence type="predicted"/>
<name>A0A369K5Z1_HYPMA</name>
<evidence type="ECO:0000259" key="2">
    <source>
        <dbReference type="Pfam" id="PF01755"/>
    </source>
</evidence>
<organism evidence="3 4">
    <name type="scientific">Hypsizygus marmoreus</name>
    <name type="common">White beech mushroom</name>
    <name type="synonym">Agaricus marmoreus</name>
    <dbReference type="NCBI Taxonomy" id="39966"/>
    <lineage>
        <taxon>Eukaryota</taxon>
        <taxon>Fungi</taxon>
        <taxon>Dikarya</taxon>
        <taxon>Basidiomycota</taxon>
        <taxon>Agaricomycotina</taxon>
        <taxon>Agaricomycetes</taxon>
        <taxon>Agaricomycetidae</taxon>
        <taxon>Agaricales</taxon>
        <taxon>Tricholomatineae</taxon>
        <taxon>Lyophyllaceae</taxon>
        <taxon>Hypsizygus</taxon>
    </lineage>
</organism>
<accession>A0A369K5Z1</accession>
<dbReference type="Proteomes" id="UP000076154">
    <property type="component" value="Unassembled WGS sequence"/>
</dbReference>
<feature type="transmembrane region" description="Helical" evidence="1">
    <location>
        <begin position="12"/>
        <end position="30"/>
    </location>
</feature>
<dbReference type="STRING" id="39966.A0A369K5Z1"/>
<comment type="caution">
    <text evidence="3">The sequence shown here is derived from an EMBL/GenBank/DDBJ whole genome shotgun (WGS) entry which is preliminary data.</text>
</comment>
<keyword evidence="1" id="KW-0812">Transmembrane</keyword>
<keyword evidence="1" id="KW-0472">Membrane</keyword>
<keyword evidence="1" id="KW-1133">Transmembrane helix</keyword>
<protein>
    <recommendedName>
        <fullName evidence="2">Glycosyl transferase family 25 domain-containing protein</fullName>
    </recommendedName>
</protein>
<gene>
    <name evidence="3" type="ORF">Hypma_004293</name>
</gene>
<feature type="domain" description="Glycosyl transferase family 25" evidence="2">
    <location>
        <begin position="62"/>
        <end position="299"/>
    </location>
</feature>